<dbReference type="AlphaFoldDB" id="A0A430A584"/>
<dbReference type="EMBL" id="NGJY01000004">
    <property type="protein sequence ID" value="RSU01973.1"/>
    <property type="molecule type" value="Genomic_DNA"/>
</dbReference>
<evidence type="ECO:0000313" key="1">
    <source>
        <dbReference type="EMBL" id="RSU01973.1"/>
    </source>
</evidence>
<sequence>METKEQLEKRLYDELMESIEKLIYRRGNVVINRVYQKVYIYDSVAAAENAKNMTKWSHYFRRCFDEMNTTSLVTKQRYIKK</sequence>
<evidence type="ECO:0000313" key="2">
    <source>
        <dbReference type="Proteomes" id="UP000287101"/>
    </source>
</evidence>
<accession>A0A430A584</accession>
<dbReference type="Proteomes" id="UP000287101">
    <property type="component" value="Unassembled WGS sequence"/>
</dbReference>
<gene>
    <name evidence="1" type="ORF">CBF31_09410</name>
</gene>
<organism evidence="1 2">
    <name type="scientific">Vagococcus fessus</name>
    <dbReference type="NCBI Taxonomy" id="120370"/>
    <lineage>
        <taxon>Bacteria</taxon>
        <taxon>Bacillati</taxon>
        <taxon>Bacillota</taxon>
        <taxon>Bacilli</taxon>
        <taxon>Lactobacillales</taxon>
        <taxon>Enterococcaceae</taxon>
        <taxon>Vagococcus</taxon>
    </lineage>
</organism>
<keyword evidence="2" id="KW-1185">Reference proteome</keyword>
<dbReference type="RefSeq" id="WP_126832392.1">
    <property type="nucleotide sequence ID" value="NZ_CBCRYB010000005.1"/>
</dbReference>
<comment type="caution">
    <text evidence="1">The sequence shown here is derived from an EMBL/GenBank/DDBJ whole genome shotgun (WGS) entry which is preliminary data.</text>
</comment>
<proteinExistence type="predicted"/>
<name>A0A430A584_9ENTE</name>
<reference evidence="1 2" key="1">
    <citation type="submission" date="2017-05" db="EMBL/GenBank/DDBJ databases">
        <title>Vagococcus spp. assemblies.</title>
        <authorList>
            <person name="Gulvik C.A."/>
        </authorList>
    </citation>
    <scope>NUCLEOTIDE SEQUENCE [LARGE SCALE GENOMIC DNA]</scope>
    <source>
        <strain evidence="1 2">CCUG 41755</strain>
    </source>
</reference>
<protein>
    <submittedName>
        <fullName evidence="1">Uncharacterized protein</fullName>
    </submittedName>
</protein>